<keyword evidence="3" id="KW-1185">Reference proteome</keyword>
<evidence type="ECO:0008006" key="4">
    <source>
        <dbReference type="Google" id="ProtNLM"/>
    </source>
</evidence>
<comment type="caution">
    <text evidence="2">The sequence shown here is derived from an EMBL/GenBank/DDBJ whole genome shotgun (WGS) entry which is preliminary data.</text>
</comment>
<name>A0ABV6MJD5_9PSEU</name>
<protein>
    <recommendedName>
        <fullName evidence="4">Lipoprotein</fullName>
    </recommendedName>
</protein>
<proteinExistence type="predicted"/>
<reference evidence="2 3" key="1">
    <citation type="submission" date="2024-09" db="EMBL/GenBank/DDBJ databases">
        <authorList>
            <person name="Sun Q."/>
            <person name="Mori K."/>
        </authorList>
    </citation>
    <scope>NUCLEOTIDE SEQUENCE [LARGE SCALE GENOMIC DNA]</scope>
    <source>
        <strain evidence="2 3">TBRC 1432</strain>
    </source>
</reference>
<organism evidence="2 3">
    <name type="scientific">Kutzneria chonburiensis</name>
    <dbReference type="NCBI Taxonomy" id="1483604"/>
    <lineage>
        <taxon>Bacteria</taxon>
        <taxon>Bacillati</taxon>
        <taxon>Actinomycetota</taxon>
        <taxon>Actinomycetes</taxon>
        <taxon>Pseudonocardiales</taxon>
        <taxon>Pseudonocardiaceae</taxon>
        <taxon>Kutzneria</taxon>
    </lineage>
</organism>
<accession>A0ABV6MJD5</accession>
<dbReference type="RefSeq" id="WP_273939157.1">
    <property type="nucleotide sequence ID" value="NZ_CP097263.1"/>
</dbReference>
<evidence type="ECO:0000313" key="3">
    <source>
        <dbReference type="Proteomes" id="UP001589810"/>
    </source>
</evidence>
<dbReference type="PROSITE" id="PS51257">
    <property type="entry name" value="PROKAR_LIPOPROTEIN"/>
    <property type="match status" value="1"/>
</dbReference>
<dbReference type="Proteomes" id="UP001589810">
    <property type="component" value="Unassembled WGS sequence"/>
</dbReference>
<evidence type="ECO:0000313" key="2">
    <source>
        <dbReference type="EMBL" id="MFC0540383.1"/>
    </source>
</evidence>
<dbReference type="EMBL" id="JBHLUD010000001">
    <property type="protein sequence ID" value="MFC0540383.1"/>
    <property type="molecule type" value="Genomic_DNA"/>
</dbReference>
<keyword evidence="1" id="KW-0732">Signal</keyword>
<sequence>MRRRVVPVLVAAVLAAGCQGPSADPPSGGLALRVEQLPGGPLPAGEISLPRYVLYADGTLIAADGTEGGLPVAKTYHLTAAAFRRMYDRAASAGLAEAHDYDRQAPDAPTLVITLVTSTGRSRTRVTAPDPEASGAAGDAVRAVAFSPTNLTASDLTGTPSRYAPTQVAVNSAYATAGTTAPAWPLDALGIGASVNGGHCVDYPVSKVDDLARHRPADGRWSNGGATYQVFFRPLLPDEGDCATLN</sequence>
<gene>
    <name evidence="2" type="ORF">ACFFH7_02770</name>
</gene>
<evidence type="ECO:0000256" key="1">
    <source>
        <dbReference type="SAM" id="SignalP"/>
    </source>
</evidence>
<feature type="chain" id="PRO_5045769495" description="Lipoprotein" evidence="1">
    <location>
        <begin position="24"/>
        <end position="246"/>
    </location>
</feature>
<feature type="signal peptide" evidence="1">
    <location>
        <begin position="1"/>
        <end position="23"/>
    </location>
</feature>